<dbReference type="GO" id="GO:0019441">
    <property type="term" value="P:L-tryptophan catabolic process to kynurenine"/>
    <property type="evidence" value="ECO:0007669"/>
    <property type="project" value="InterPro"/>
</dbReference>
<dbReference type="OrthoDB" id="260519at2759"/>
<evidence type="ECO:0000256" key="2">
    <source>
        <dbReference type="ARBA" id="ARBA00022723"/>
    </source>
</evidence>
<dbReference type="Gene3D" id="1.20.58.480">
    <property type="match status" value="1"/>
</dbReference>
<comment type="similarity">
    <text evidence="1">Belongs to the indoleamine 2,3-dioxygenase family.</text>
</comment>
<feature type="region of interest" description="Disordered" evidence="4">
    <location>
        <begin position="478"/>
        <end position="499"/>
    </location>
</feature>
<dbReference type="GO" id="GO:0034354">
    <property type="term" value="P:'de novo' NAD+ biosynthetic process from L-tryptophan"/>
    <property type="evidence" value="ECO:0007669"/>
    <property type="project" value="TreeGrafter"/>
</dbReference>
<dbReference type="InterPro" id="IPR000898">
    <property type="entry name" value="Indolamine_dOase"/>
</dbReference>
<dbReference type="GO" id="GO:0005737">
    <property type="term" value="C:cytoplasm"/>
    <property type="evidence" value="ECO:0007669"/>
    <property type="project" value="TreeGrafter"/>
</dbReference>
<name>A0A0G4H7K7_VITBC</name>
<dbReference type="Proteomes" id="UP000041254">
    <property type="component" value="Unassembled WGS sequence"/>
</dbReference>
<dbReference type="PANTHER" id="PTHR28657">
    <property type="entry name" value="INDOLEAMINE 2,3-DIOXYGENASE"/>
    <property type="match status" value="1"/>
</dbReference>
<evidence type="ECO:0000256" key="3">
    <source>
        <dbReference type="ARBA" id="ARBA00023004"/>
    </source>
</evidence>
<keyword evidence="2" id="KW-0479">Metal-binding</keyword>
<keyword evidence="3" id="KW-0408">Iron</keyword>
<dbReference type="STRING" id="1169540.A0A0G4H7K7"/>
<sequence length="690" mass="75346">MSATAQQILDSSDIVRGPLSRTWGFNVDLISYDEVKDDVLPASWVALRPRVAQLYADGKLRETVARMPIEQTGHLDGLALLKAKSLLYTIAQAYVDEGRRDDGMSELWKQSTHFPPSLEQPMQEISSRLHTLNYCTLADLCLNNTSLQPSLVQQYVGAQAWEIPKDALMLDTPVCSGLMEGEDEETRRIRETTEFHFFCATTDMNLATADLPGLVVDCQKAVASGDVAAVKALLPAMLTSIERMSDAFARITHKVVPPKVWHLSVAKLTVGYGGHFGPSGPQHPTIHLLDAFLGRQNFKSELGSVVHRTRPLLQPNHVDFINAVEGGPQLREFVLSQPKDSELSSLYQDVVDTYINGFLGGHRRKAFAYLQAFSTRNREFSAGTQYDHTQDVPRQMFNQFTESMAERAADLDLAKGARALKAKLQRQGSAFGPKKDKTSPEKSELWLWIEAVLERLPAVLPSASTFAFWSVAADEADALPAPTPPTPSTPHTPPDETPASVATLQCASFKSALSALDIDMPESIQKTITKSMTRSFSRKSSRKPSAARSEALTQMVKRAVTTVGNTPHQLQQLESSLWQQIESSPQAVFKRSITTISANIENVMSDLVKEVCEEEEEEEGEGEGETEQETTTTAANAKEIHLGGCPMLMMMGGVEGSCPVTGRDKGSAAAAAGAGVRVGGCPFLNGQVDK</sequence>
<evidence type="ECO:0000313" key="6">
    <source>
        <dbReference type="Proteomes" id="UP000041254"/>
    </source>
</evidence>
<feature type="region of interest" description="Disordered" evidence="4">
    <location>
        <begin position="530"/>
        <end position="550"/>
    </location>
</feature>
<protein>
    <submittedName>
        <fullName evidence="5">Uncharacterized protein</fullName>
    </submittedName>
</protein>
<feature type="compositionally biased region" description="Acidic residues" evidence="4">
    <location>
        <begin position="612"/>
        <end position="628"/>
    </location>
</feature>
<evidence type="ECO:0000313" key="5">
    <source>
        <dbReference type="EMBL" id="CEM39848.1"/>
    </source>
</evidence>
<evidence type="ECO:0000256" key="4">
    <source>
        <dbReference type="SAM" id="MobiDB-lite"/>
    </source>
</evidence>
<dbReference type="InterPro" id="IPR037217">
    <property type="entry name" value="Trp/Indoleamine_2_3_dOase-like"/>
</dbReference>
<dbReference type="GO" id="GO:0046872">
    <property type="term" value="F:metal ion binding"/>
    <property type="evidence" value="ECO:0007669"/>
    <property type="project" value="UniProtKB-KW"/>
</dbReference>
<dbReference type="VEuPathDB" id="CryptoDB:Vbra_19811"/>
<accession>A0A0G4H7K7</accession>
<gene>
    <name evidence="5" type="ORF">Vbra_19811</name>
</gene>
<feature type="compositionally biased region" description="Pro residues" evidence="4">
    <location>
        <begin position="481"/>
        <end position="496"/>
    </location>
</feature>
<dbReference type="Pfam" id="PF01231">
    <property type="entry name" value="IDO"/>
    <property type="match status" value="1"/>
</dbReference>
<dbReference type="SUPFAM" id="SSF140959">
    <property type="entry name" value="Indolic compounds 2,3-dioxygenase-like"/>
    <property type="match status" value="1"/>
</dbReference>
<dbReference type="EMBL" id="CDMY01001052">
    <property type="protein sequence ID" value="CEM39848.1"/>
    <property type="molecule type" value="Genomic_DNA"/>
</dbReference>
<dbReference type="GO" id="GO:0033754">
    <property type="term" value="F:indoleamine 2,3-dioxygenase activity"/>
    <property type="evidence" value="ECO:0007669"/>
    <property type="project" value="TreeGrafter"/>
</dbReference>
<dbReference type="AlphaFoldDB" id="A0A0G4H7K7"/>
<organism evidence="5 6">
    <name type="scientific">Vitrella brassicaformis (strain CCMP3155)</name>
    <dbReference type="NCBI Taxonomy" id="1169540"/>
    <lineage>
        <taxon>Eukaryota</taxon>
        <taxon>Sar</taxon>
        <taxon>Alveolata</taxon>
        <taxon>Colpodellida</taxon>
        <taxon>Vitrellaceae</taxon>
        <taxon>Vitrella</taxon>
    </lineage>
</organism>
<dbReference type="GO" id="GO:0020037">
    <property type="term" value="F:heme binding"/>
    <property type="evidence" value="ECO:0007669"/>
    <property type="project" value="InterPro"/>
</dbReference>
<dbReference type="PANTHER" id="PTHR28657:SF5">
    <property type="entry name" value="INDOLEAMINE 2,3-DIOXYGENASE"/>
    <property type="match status" value="1"/>
</dbReference>
<feature type="region of interest" description="Disordered" evidence="4">
    <location>
        <begin position="611"/>
        <end position="632"/>
    </location>
</feature>
<reference evidence="5 6" key="1">
    <citation type="submission" date="2014-11" db="EMBL/GenBank/DDBJ databases">
        <authorList>
            <person name="Zhu J."/>
            <person name="Qi W."/>
            <person name="Song R."/>
        </authorList>
    </citation>
    <scope>NUCLEOTIDE SEQUENCE [LARGE SCALE GENOMIC DNA]</scope>
</reference>
<dbReference type="InParanoid" id="A0A0G4H7K7"/>
<evidence type="ECO:0000256" key="1">
    <source>
        <dbReference type="ARBA" id="ARBA00007119"/>
    </source>
</evidence>
<proteinExistence type="inferred from homology"/>
<keyword evidence="6" id="KW-1185">Reference proteome</keyword>